<dbReference type="InterPro" id="IPR010412">
    <property type="entry name" value="DUF1007"/>
</dbReference>
<dbReference type="AlphaFoldDB" id="A0A7Y6UQ47"/>
<feature type="signal peptide" evidence="1">
    <location>
        <begin position="1"/>
        <end position="22"/>
    </location>
</feature>
<reference evidence="2 3" key="1">
    <citation type="submission" date="2020-06" db="EMBL/GenBank/DDBJ databases">
        <authorList>
            <person name="Grouzdev D.S."/>
        </authorList>
    </citation>
    <scope>NUCLEOTIDE SEQUENCE [LARGE SCALE GENOMIC DNA]</scope>
    <source>
        <strain evidence="2 3">HO-A22</strain>
    </source>
</reference>
<evidence type="ECO:0000313" key="3">
    <source>
        <dbReference type="Proteomes" id="UP000520198"/>
    </source>
</evidence>
<comment type="caution">
    <text evidence="2">The sequence shown here is derived from an EMBL/GenBank/DDBJ whole genome shotgun (WGS) entry which is preliminary data.</text>
</comment>
<gene>
    <name evidence="2" type="ORF">HT585_22560</name>
</gene>
<dbReference type="PIRSF" id="PIRSF008159">
    <property type="entry name" value="UCP008159_ABC"/>
    <property type="match status" value="1"/>
</dbReference>
<proteinExistence type="predicted"/>
<organism evidence="2 3">
    <name type="scientific">Ensifer oleiphilus</name>
    <dbReference type="NCBI Taxonomy" id="2742698"/>
    <lineage>
        <taxon>Bacteria</taxon>
        <taxon>Pseudomonadati</taxon>
        <taxon>Pseudomonadota</taxon>
        <taxon>Alphaproteobacteria</taxon>
        <taxon>Hyphomicrobiales</taxon>
        <taxon>Rhizobiaceae</taxon>
        <taxon>Sinorhizobium/Ensifer group</taxon>
        <taxon>Ensifer</taxon>
    </lineage>
</organism>
<dbReference type="EMBL" id="JABWDU010000006">
    <property type="protein sequence ID" value="NVD41654.1"/>
    <property type="molecule type" value="Genomic_DNA"/>
</dbReference>
<dbReference type="RefSeq" id="WP_176355033.1">
    <property type="nucleotide sequence ID" value="NZ_JABWDU010000006.1"/>
</dbReference>
<evidence type="ECO:0000313" key="2">
    <source>
        <dbReference type="EMBL" id="NVD41654.1"/>
    </source>
</evidence>
<dbReference type="Pfam" id="PF06226">
    <property type="entry name" value="DUF1007"/>
    <property type="match status" value="1"/>
</dbReference>
<feature type="chain" id="PRO_5031231053" evidence="1">
    <location>
        <begin position="23"/>
        <end position="214"/>
    </location>
</feature>
<dbReference type="Proteomes" id="UP000520198">
    <property type="component" value="Unassembled WGS sequence"/>
</dbReference>
<name>A0A7Y6UQ47_9HYPH</name>
<dbReference type="InterPro" id="IPR016537">
    <property type="entry name" value="UCP008159_ABC"/>
</dbReference>
<accession>A0A7Y6UQ47</accession>
<sequence length="214" mass="23808">MRIKRLVMAGLATLLAPTLAFSHPHIFAEARLEVASDDKGEVSELRNVWRFDELFSASVVLDFDKNSNATLDPDELAEVGQTVLESLAEYNYYTTALENGKSIKVSKPEHITVDYKDGQLLMIFAVKPAEPMPLKGKLSFGVYDPTMYTAMDFPTDDDLTVVGHKISACEHKVVRPDPDEVLAENKDTLTDAFWSDPTGTDMSKLFATRIEITC</sequence>
<protein>
    <submittedName>
        <fullName evidence="2">DUF1007 family protein</fullName>
    </submittedName>
</protein>
<keyword evidence="1" id="KW-0732">Signal</keyword>
<keyword evidence="3" id="KW-1185">Reference proteome</keyword>
<evidence type="ECO:0000256" key="1">
    <source>
        <dbReference type="SAM" id="SignalP"/>
    </source>
</evidence>